<sequence length="339" mass="38189">MPLSQLDTWIIPPLRPRLGLHAHRNGRDIAAVRIQKDTIYNNCDTLVLLTSYNSVTTSVLLSGTFRKAAEHFVNLPQSHNKFSVFKTVMASKQALKRLTKEYKLIVQNPPPYITARPNEDNILEWHYVIEGPPDTPYAGGQYHGTLTFPSDYPYKPPAIRMITPNGRFKENTRLCLSMSDYHPDLWNPSWSVSTILTGLLSFMTGDEATTGSINTTDLQKRVLAGKSMEYNTHANRRFKVVFPEIVEANIKALQNRAHKQDPEVAQALENAQKQRNPIAEAAKEKAVNLEDIDDPEDRIRAEEVLREMKQQEAAANGGSSPLYYVGAAILIIMLGLFMK</sequence>
<keyword evidence="19" id="KW-1185">Reference proteome</keyword>
<comment type="caution">
    <text evidence="18">The sequence shown here is derived from an EMBL/GenBank/DDBJ whole genome shotgun (WGS) entry which is preliminary data.</text>
</comment>
<keyword evidence="8" id="KW-0067">ATP-binding</keyword>
<evidence type="ECO:0000256" key="16">
    <source>
        <dbReference type="SAM" id="Phobius"/>
    </source>
</evidence>
<keyword evidence="6" id="KW-0833">Ubl conjugation pathway</keyword>
<evidence type="ECO:0000256" key="1">
    <source>
        <dbReference type="ARBA" id="ARBA00004586"/>
    </source>
</evidence>
<evidence type="ECO:0000256" key="4">
    <source>
        <dbReference type="ARBA" id="ARBA00022692"/>
    </source>
</evidence>
<reference evidence="18 19" key="1">
    <citation type="journal article" date="2023" name="Elife">
        <title>Identification of key yeast species and microbe-microbe interactions impacting larval growth of Drosophila in the wild.</title>
        <authorList>
            <person name="Mure A."/>
            <person name="Sugiura Y."/>
            <person name="Maeda R."/>
            <person name="Honda K."/>
            <person name="Sakurai N."/>
            <person name="Takahashi Y."/>
            <person name="Watada M."/>
            <person name="Katoh T."/>
            <person name="Gotoh A."/>
            <person name="Gotoh Y."/>
            <person name="Taniguchi I."/>
            <person name="Nakamura K."/>
            <person name="Hayashi T."/>
            <person name="Katayama T."/>
            <person name="Uemura T."/>
            <person name="Hattori Y."/>
        </authorList>
    </citation>
    <scope>NUCLEOTIDE SEQUENCE [LARGE SCALE GENOMIC DNA]</scope>
    <source>
        <strain evidence="18 19">KH-74</strain>
    </source>
</reference>
<gene>
    <name evidence="18" type="ORF">DAKH74_033850</name>
</gene>
<evidence type="ECO:0000256" key="11">
    <source>
        <dbReference type="ARBA" id="ARBA00039885"/>
    </source>
</evidence>
<comment type="pathway">
    <text evidence="15">Protein modification.</text>
</comment>
<feature type="domain" description="UBC core" evidence="17">
    <location>
        <begin position="93"/>
        <end position="255"/>
    </location>
</feature>
<evidence type="ECO:0000256" key="15">
    <source>
        <dbReference type="ARBA" id="ARBA00043952"/>
    </source>
</evidence>
<organism evidence="18 19">
    <name type="scientific">Maudiozyma humilis</name>
    <name type="common">Sour dough yeast</name>
    <name type="synonym">Kazachstania humilis</name>
    <dbReference type="NCBI Taxonomy" id="51915"/>
    <lineage>
        <taxon>Eukaryota</taxon>
        <taxon>Fungi</taxon>
        <taxon>Dikarya</taxon>
        <taxon>Ascomycota</taxon>
        <taxon>Saccharomycotina</taxon>
        <taxon>Saccharomycetes</taxon>
        <taxon>Saccharomycetales</taxon>
        <taxon>Saccharomycetaceae</taxon>
        <taxon>Maudiozyma</taxon>
    </lineage>
</organism>
<dbReference type="CDD" id="cd23799">
    <property type="entry name" value="UBCc_UBE2J"/>
    <property type="match status" value="1"/>
</dbReference>
<dbReference type="AlphaFoldDB" id="A0AAV5RYT1"/>
<dbReference type="SMART" id="SM00212">
    <property type="entry name" value="UBCc"/>
    <property type="match status" value="1"/>
</dbReference>
<dbReference type="GO" id="GO:0005524">
    <property type="term" value="F:ATP binding"/>
    <property type="evidence" value="ECO:0007669"/>
    <property type="project" value="UniProtKB-KW"/>
</dbReference>
<dbReference type="GO" id="GO:0005789">
    <property type="term" value="C:endoplasmic reticulum membrane"/>
    <property type="evidence" value="ECO:0007669"/>
    <property type="project" value="UniProtKB-SubCell"/>
</dbReference>
<evidence type="ECO:0000256" key="6">
    <source>
        <dbReference type="ARBA" id="ARBA00022786"/>
    </source>
</evidence>
<comment type="subcellular location">
    <subcellularLocation>
        <location evidence="1">Endoplasmic reticulum membrane</location>
    </subcellularLocation>
</comment>
<evidence type="ECO:0000313" key="19">
    <source>
        <dbReference type="Proteomes" id="UP001377567"/>
    </source>
</evidence>
<dbReference type="InterPro" id="IPR050113">
    <property type="entry name" value="Ub_conjugating_enzyme"/>
</dbReference>
<evidence type="ECO:0000256" key="8">
    <source>
        <dbReference type="ARBA" id="ARBA00022840"/>
    </source>
</evidence>
<dbReference type="InterPro" id="IPR016135">
    <property type="entry name" value="UBQ-conjugating_enzyme/RWD"/>
</dbReference>
<dbReference type="SUPFAM" id="SSF54495">
    <property type="entry name" value="UBC-like"/>
    <property type="match status" value="1"/>
</dbReference>
<dbReference type="EMBL" id="BTGD01000010">
    <property type="protein sequence ID" value="GMM56769.1"/>
    <property type="molecule type" value="Genomic_DNA"/>
</dbReference>
<dbReference type="GO" id="GO:0061631">
    <property type="term" value="F:ubiquitin conjugating enzyme activity"/>
    <property type="evidence" value="ECO:0007669"/>
    <property type="project" value="UniProtKB-EC"/>
</dbReference>
<accession>A0AAV5RYT1</accession>
<dbReference type="EC" id="2.3.2.23" evidence="2"/>
<evidence type="ECO:0000256" key="14">
    <source>
        <dbReference type="ARBA" id="ARBA00042191"/>
    </source>
</evidence>
<keyword evidence="9 16" id="KW-1133">Transmembrane helix</keyword>
<name>A0AAV5RYT1_MAUHU</name>
<protein>
    <recommendedName>
        <fullName evidence="11">Ubiquitin-conjugating enzyme E2 6</fullName>
        <ecNumber evidence="2">2.3.2.23</ecNumber>
    </recommendedName>
    <alternativeName>
        <fullName evidence="13">E2 ubiquitin-conjugating enzyme 6</fullName>
    </alternativeName>
    <alternativeName>
        <fullName evidence="14">Ubiquitin carrier protein UBC6</fullName>
    </alternativeName>
    <alternativeName>
        <fullName evidence="12">Ubiquitin-protein ligase UBC6</fullName>
    </alternativeName>
</protein>
<evidence type="ECO:0000313" key="18">
    <source>
        <dbReference type="EMBL" id="GMM56769.1"/>
    </source>
</evidence>
<dbReference type="Pfam" id="PF00179">
    <property type="entry name" value="UQ_con"/>
    <property type="match status" value="1"/>
</dbReference>
<feature type="transmembrane region" description="Helical" evidence="16">
    <location>
        <begin position="321"/>
        <end position="338"/>
    </location>
</feature>
<keyword evidence="7" id="KW-0256">Endoplasmic reticulum</keyword>
<dbReference type="PANTHER" id="PTHR24067">
    <property type="entry name" value="UBIQUITIN-CONJUGATING ENZYME E2"/>
    <property type="match status" value="1"/>
</dbReference>
<dbReference type="InterPro" id="IPR000608">
    <property type="entry name" value="UBC"/>
</dbReference>
<keyword evidence="5" id="KW-0547">Nucleotide-binding</keyword>
<proteinExistence type="predicted"/>
<dbReference type="Proteomes" id="UP001377567">
    <property type="component" value="Unassembled WGS sequence"/>
</dbReference>
<keyword evidence="10 16" id="KW-0472">Membrane</keyword>
<evidence type="ECO:0000256" key="3">
    <source>
        <dbReference type="ARBA" id="ARBA00022679"/>
    </source>
</evidence>
<dbReference type="Gene3D" id="3.10.110.10">
    <property type="entry name" value="Ubiquitin Conjugating Enzyme"/>
    <property type="match status" value="1"/>
</dbReference>
<dbReference type="FunFam" id="3.10.110.10:FF:000023">
    <property type="entry name" value="Ubiquitin-conjugating enzyme E2 J2"/>
    <property type="match status" value="1"/>
</dbReference>
<evidence type="ECO:0000259" key="17">
    <source>
        <dbReference type="PROSITE" id="PS50127"/>
    </source>
</evidence>
<evidence type="ECO:0000256" key="12">
    <source>
        <dbReference type="ARBA" id="ARBA00041570"/>
    </source>
</evidence>
<dbReference type="PROSITE" id="PS50127">
    <property type="entry name" value="UBC_2"/>
    <property type="match status" value="1"/>
</dbReference>
<evidence type="ECO:0000256" key="7">
    <source>
        <dbReference type="ARBA" id="ARBA00022824"/>
    </source>
</evidence>
<keyword evidence="3" id="KW-0808">Transferase</keyword>
<evidence type="ECO:0000256" key="5">
    <source>
        <dbReference type="ARBA" id="ARBA00022741"/>
    </source>
</evidence>
<evidence type="ECO:0000256" key="9">
    <source>
        <dbReference type="ARBA" id="ARBA00022989"/>
    </source>
</evidence>
<evidence type="ECO:0000256" key="13">
    <source>
        <dbReference type="ARBA" id="ARBA00042181"/>
    </source>
</evidence>
<evidence type="ECO:0000256" key="10">
    <source>
        <dbReference type="ARBA" id="ARBA00023136"/>
    </source>
</evidence>
<evidence type="ECO:0000256" key="2">
    <source>
        <dbReference type="ARBA" id="ARBA00012486"/>
    </source>
</evidence>
<keyword evidence="4 16" id="KW-0812">Transmembrane</keyword>